<keyword evidence="1" id="KW-1133">Transmembrane helix</keyword>
<keyword evidence="3" id="KW-1185">Reference proteome</keyword>
<comment type="caution">
    <text evidence="2">The sequence shown here is derived from an EMBL/GenBank/DDBJ whole genome shotgun (WGS) entry which is preliminary data.</text>
</comment>
<sequence>MPIAPRCLLVSILIGVLRGSGALIDERWTVIFGHGIFLLVLVFWQRFRRLFKRPRQVFLDKLCVAQYDAGLKMQGILGMPAFLLNSHDLVVLLTPQYFRRLWCTFELATFMKEPAKRKRIRFMPLKTTAILVLVSGCWFALLIGWSTI</sequence>
<dbReference type="Proteomes" id="UP000649617">
    <property type="component" value="Unassembled WGS sequence"/>
</dbReference>
<gene>
    <name evidence="2" type="ORF">SPIL2461_LOCUS10828</name>
</gene>
<dbReference type="OrthoDB" id="433935at2759"/>
<feature type="transmembrane region" description="Helical" evidence="1">
    <location>
        <begin position="125"/>
        <end position="145"/>
    </location>
</feature>
<name>A0A812RMK3_SYMPI</name>
<dbReference type="InterPro" id="IPR035897">
    <property type="entry name" value="Toll_tir_struct_dom_sf"/>
</dbReference>
<protein>
    <submittedName>
        <fullName evidence="2">Uncharacterized protein</fullName>
    </submittedName>
</protein>
<organism evidence="2 3">
    <name type="scientific">Symbiodinium pilosum</name>
    <name type="common">Dinoflagellate</name>
    <dbReference type="NCBI Taxonomy" id="2952"/>
    <lineage>
        <taxon>Eukaryota</taxon>
        <taxon>Sar</taxon>
        <taxon>Alveolata</taxon>
        <taxon>Dinophyceae</taxon>
        <taxon>Suessiales</taxon>
        <taxon>Symbiodiniaceae</taxon>
        <taxon>Symbiodinium</taxon>
    </lineage>
</organism>
<dbReference type="Gene3D" id="3.40.50.10140">
    <property type="entry name" value="Toll/interleukin-1 receptor homology (TIR) domain"/>
    <property type="match status" value="1"/>
</dbReference>
<evidence type="ECO:0000256" key="1">
    <source>
        <dbReference type="SAM" id="Phobius"/>
    </source>
</evidence>
<dbReference type="SUPFAM" id="SSF52200">
    <property type="entry name" value="Toll/Interleukin receptor TIR domain"/>
    <property type="match status" value="1"/>
</dbReference>
<feature type="non-terminal residue" evidence="2">
    <location>
        <position position="148"/>
    </location>
</feature>
<dbReference type="EMBL" id="CAJNIZ010020724">
    <property type="protein sequence ID" value="CAE7444673.1"/>
    <property type="molecule type" value="Genomic_DNA"/>
</dbReference>
<keyword evidence="1" id="KW-0812">Transmembrane</keyword>
<feature type="transmembrane region" description="Helical" evidence="1">
    <location>
        <begin position="31"/>
        <end position="47"/>
    </location>
</feature>
<keyword evidence="1" id="KW-0472">Membrane</keyword>
<accession>A0A812RMK3</accession>
<proteinExistence type="predicted"/>
<reference evidence="2" key="1">
    <citation type="submission" date="2021-02" db="EMBL/GenBank/DDBJ databases">
        <authorList>
            <person name="Dougan E. K."/>
            <person name="Rhodes N."/>
            <person name="Thang M."/>
            <person name="Chan C."/>
        </authorList>
    </citation>
    <scope>NUCLEOTIDE SEQUENCE</scope>
</reference>
<evidence type="ECO:0000313" key="2">
    <source>
        <dbReference type="EMBL" id="CAE7444673.1"/>
    </source>
</evidence>
<evidence type="ECO:0000313" key="3">
    <source>
        <dbReference type="Proteomes" id="UP000649617"/>
    </source>
</evidence>
<dbReference type="AlphaFoldDB" id="A0A812RMK3"/>